<dbReference type="InterPro" id="IPR031165">
    <property type="entry name" value="GNAT_YJDJ"/>
</dbReference>
<organism evidence="2 3">
    <name type="scientific">Saccharicrinis carchari</name>
    <dbReference type="NCBI Taxonomy" id="1168039"/>
    <lineage>
        <taxon>Bacteria</taxon>
        <taxon>Pseudomonadati</taxon>
        <taxon>Bacteroidota</taxon>
        <taxon>Bacteroidia</taxon>
        <taxon>Marinilabiliales</taxon>
        <taxon>Marinilabiliaceae</taxon>
        <taxon>Saccharicrinis</taxon>
    </lineage>
</organism>
<dbReference type="PANTHER" id="PTHR31435">
    <property type="entry name" value="PROTEIN NATD1"/>
    <property type="match status" value="1"/>
</dbReference>
<name>A0A521DVL5_SACCC</name>
<dbReference type="Gene3D" id="3.40.630.30">
    <property type="match status" value="1"/>
</dbReference>
<feature type="domain" description="N-acetyltransferase" evidence="1">
    <location>
        <begin position="7"/>
        <end position="94"/>
    </location>
</feature>
<reference evidence="2 3" key="1">
    <citation type="submission" date="2017-05" db="EMBL/GenBank/DDBJ databases">
        <authorList>
            <person name="Varghese N."/>
            <person name="Submissions S."/>
        </authorList>
    </citation>
    <scope>NUCLEOTIDE SEQUENCE [LARGE SCALE GENOMIC DNA]</scope>
    <source>
        <strain evidence="2 3">DSM 27040</strain>
    </source>
</reference>
<dbReference type="EMBL" id="FXTB01000006">
    <property type="protein sequence ID" value="SMO74900.1"/>
    <property type="molecule type" value="Genomic_DNA"/>
</dbReference>
<dbReference type="RefSeq" id="WP_142533851.1">
    <property type="nucleotide sequence ID" value="NZ_FXTB01000006.1"/>
</dbReference>
<evidence type="ECO:0000313" key="2">
    <source>
        <dbReference type="EMBL" id="SMO74900.1"/>
    </source>
</evidence>
<accession>A0A521DVL5</accession>
<dbReference type="Pfam" id="PF14542">
    <property type="entry name" value="Acetyltransf_CG"/>
    <property type="match status" value="1"/>
</dbReference>
<proteinExistence type="predicted"/>
<evidence type="ECO:0000259" key="1">
    <source>
        <dbReference type="PROSITE" id="PS51729"/>
    </source>
</evidence>
<dbReference type="OrthoDB" id="1120671at2"/>
<keyword evidence="3" id="KW-1185">Reference proteome</keyword>
<dbReference type="Proteomes" id="UP000319040">
    <property type="component" value="Unassembled WGS sequence"/>
</dbReference>
<dbReference type="PROSITE" id="PS51729">
    <property type="entry name" value="GNAT_YJDJ"/>
    <property type="match status" value="1"/>
</dbReference>
<sequence length="94" mass="10592">MAKIKHEDNGKQGRFVIYEKDIFAGKMTYTWAGETQFIIEHTTVEAKFTGKGLGKQMVMEAVKFARKKKAKITARCSYAAKVLESDDSINDVRG</sequence>
<protein>
    <recommendedName>
        <fullName evidence="1">N-acetyltransferase domain-containing protein</fullName>
    </recommendedName>
</protein>
<gene>
    <name evidence="2" type="ORF">SAMN06265379_106145</name>
</gene>
<dbReference type="InterPro" id="IPR045057">
    <property type="entry name" value="Gcn5-rel_NAT"/>
</dbReference>
<evidence type="ECO:0000313" key="3">
    <source>
        <dbReference type="Proteomes" id="UP000319040"/>
    </source>
</evidence>
<dbReference type="SUPFAM" id="SSF55729">
    <property type="entry name" value="Acyl-CoA N-acyltransferases (Nat)"/>
    <property type="match status" value="1"/>
</dbReference>
<dbReference type="PANTHER" id="PTHR31435:SF10">
    <property type="entry name" value="BSR4717 PROTEIN"/>
    <property type="match status" value="1"/>
</dbReference>
<dbReference type="AlphaFoldDB" id="A0A521DVL5"/>
<dbReference type="InterPro" id="IPR016181">
    <property type="entry name" value="Acyl_CoA_acyltransferase"/>
</dbReference>
<dbReference type="CDD" id="cd04301">
    <property type="entry name" value="NAT_SF"/>
    <property type="match status" value="1"/>
</dbReference>